<evidence type="ECO:0000256" key="5">
    <source>
        <dbReference type="SAM" id="MobiDB-lite"/>
    </source>
</evidence>
<comment type="similarity">
    <text evidence="1">Belongs to the peptidase C40 family.</text>
</comment>
<dbReference type="InterPro" id="IPR038765">
    <property type="entry name" value="Papain-like_cys_pep_sf"/>
</dbReference>
<dbReference type="SUPFAM" id="SSF54001">
    <property type="entry name" value="Cysteine proteinases"/>
    <property type="match status" value="1"/>
</dbReference>
<reference evidence="8 9" key="1">
    <citation type="submission" date="2020-08" db="EMBL/GenBank/DDBJ databases">
        <title>Genomic Encyclopedia of Type Strains, Phase IV (KMG-IV): sequencing the most valuable type-strain genomes for metagenomic binning, comparative biology and taxonomic classification.</title>
        <authorList>
            <person name="Goeker M."/>
        </authorList>
    </citation>
    <scope>NUCLEOTIDE SEQUENCE [LARGE SCALE GENOMIC DNA]</scope>
    <source>
        <strain evidence="8 9">DSM 105137</strain>
    </source>
</reference>
<dbReference type="PROSITE" id="PS51935">
    <property type="entry name" value="NLPC_P60"/>
    <property type="match status" value="1"/>
</dbReference>
<dbReference type="GO" id="GO:0008234">
    <property type="term" value="F:cysteine-type peptidase activity"/>
    <property type="evidence" value="ECO:0007669"/>
    <property type="project" value="UniProtKB-KW"/>
</dbReference>
<gene>
    <name evidence="8" type="ORF">GGR28_002817</name>
</gene>
<feature type="region of interest" description="Disordered" evidence="5">
    <location>
        <begin position="24"/>
        <end position="59"/>
    </location>
</feature>
<keyword evidence="2" id="KW-0645">Protease</keyword>
<evidence type="ECO:0000256" key="1">
    <source>
        <dbReference type="ARBA" id="ARBA00007074"/>
    </source>
</evidence>
<dbReference type="Pfam" id="PF00877">
    <property type="entry name" value="NLPC_P60"/>
    <property type="match status" value="1"/>
</dbReference>
<dbReference type="GO" id="GO:0006508">
    <property type="term" value="P:proteolysis"/>
    <property type="evidence" value="ECO:0007669"/>
    <property type="project" value="UniProtKB-KW"/>
</dbReference>
<dbReference type="Gene3D" id="3.90.1720.10">
    <property type="entry name" value="endopeptidase domain like (from Nostoc punctiforme)"/>
    <property type="match status" value="1"/>
</dbReference>
<evidence type="ECO:0000256" key="3">
    <source>
        <dbReference type="ARBA" id="ARBA00022801"/>
    </source>
</evidence>
<evidence type="ECO:0000256" key="6">
    <source>
        <dbReference type="SAM" id="SignalP"/>
    </source>
</evidence>
<dbReference type="InterPro" id="IPR051202">
    <property type="entry name" value="Peptidase_C40"/>
</dbReference>
<dbReference type="Proteomes" id="UP000576209">
    <property type="component" value="Unassembled WGS sequence"/>
</dbReference>
<dbReference type="PANTHER" id="PTHR47053">
    <property type="entry name" value="MUREIN DD-ENDOPEPTIDASE MEPH-RELATED"/>
    <property type="match status" value="1"/>
</dbReference>
<protein>
    <submittedName>
        <fullName evidence="8">Cell wall-associated NlpC family hydrolase</fullName>
    </submittedName>
</protein>
<keyword evidence="4" id="KW-0788">Thiol protease</keyword>
<evidence type="ECO:0000256" key="4">
    <source>
        <dbReference type="ARBA" id="ARBA00022807"/>
    </source>
</evidence>
<evidence type="ECO:0000313" key="9">
    <source>
        <dbReference type="Proteomes" id="UP000576209"/>
    </source>
</evidence>
<dbReference type="EMBL" id="JACIFF010000007">
    <property type="protein sequence ID" value="MBB4080187.1"/>
    <property type="molecule type" value="Genomic_DNA"/>
</dbReference>
<keyword evidence="6" id="KW-0732">Signal</keyword>
<dbReference type="RefSeq" id="WP_183496423.1">
    <property type="nucleotide sequence ID" value="NZ_JACIFF010000007.1"/>
</dbReference>
<feature type="chain" id="PRO_5032272360" evidence="6">
    <location>
        <begin position="22"/>
        <end position="197"/>
    </location>
</feature>
<evidence type="ECO:0000259" key="7">
    <source>
        <dbReference type="PROSITE" id="PS51935"/>
    </source>
</evidence>
<feature type="compositionally biased region" description="Polar residues" evidence="5">
    <location>
        <begin position="24"/>
        <end position="39"/>
    </location>
</feature>
<comment type="caution">
    <text evidence="8">The sequence shown here is derived from an EMBL/GenBank/DDBJ whole genome shotgun (WGS) entry which is preliminary data.</text>
</comment>
<keyword evidence="9" id="KW-1185">Reference proteome</keyword>
<dbReference type="PANTHER" id="PTHR47053:SF1">
    <property type="entry name" value="MUREIN DD-ENDOPEPTIDASE MEPH-RELATED"/>
    <property type="match status" value="1"/>
</dbReference>
<feature type="domain" description="NlpC/P60" evidence="7">
    <location>
        <begin position="68"/>
        <end position="196"/>
    </location>
</feature>
<dbReference type="AlphaFoldDB" id="A0A840E9Y8"/>
<dbReference type="PROSITE" id="PS51257">
    <property type="entry name" value="PROKAR_LIPOPROTEIN"/>
    <property type="match status" value="1"/>
</dbReference>
<dbReference type="InterPro" id="IPR000064">
    <property type="entry name" value="NLP_P60_dom"/>
</dbReference>
<proteinExistence type="inferred from homology"/>
<organism evidence="8 9">
    <name type="scientific">Neolewinella aquimaris</name>
    <dbReference type="NCBI Taxonomy" id="1835722"/>
    <lineage>
        <taxon>Bacteria</taxon>
        <taxon>Pseudomonadati</taxon>
        <taxon>Bacteroidota</taxon>
        <taxon>Saprospiria</taxon>
        <taxon>Saprospirales</taxon>
        <taxon>Lewinellaceae</taxon>
        <taxon>Neolewinella</taxon>
    </lineage>
</organism>
<name>A0A840E9Y8_9BACT</name>
<evidence type="ECO:0000313" key="8">
    <source>
        <dbReference type="EMBL" id="MBB4080187.1"/>
    </source>
</evidence>
<keyword evidence="3 8" id="KW-0378">Hydrolase</keyword>
<accession>A0A840E9Y8</accession>
<evidence type="ECO:0000256" key="2">
    <source>
        <dbReference type="ARBA" id="ARBA00022670"/>
    </source>
</evidence>
<feature type="compositionally biased region" description="Basic and acidic residues" evidence="5">
    <location>
        <begin position="40"/>
        <end position="50"/>
    </location>
</feature>
<sequence>MRHPLLILLFLAALLSGCSSFRPVSTVRNPSRASGTTETVEARPHREKPAAKPVARKATPPVLTGSTAAVRGKLITEAERFIGVRYKYGGNNPREGFDCSGFVKYLYNDQGLDIHRVSRDQARQGTQINASAAKPGDLVFYRRGANQPVFHVSMVVATGPGEIWVIHPTSSRGVIRENILASSYWKPKIYTIRTLIQ</sequence>
<feature type="signal peptide" evidence="6">
    <location>
        <begin position="1"/>
        <end position="21"/>
    </location>
</feature>